<dbReference type="Gene3D" id="3.30.70.60">
    <property type="match status" value="1"/>
</dbReference>
<organism evidence="1 2">
    <name type="scientific">Candidatus Adlerbacteria bacterium RIFCSPLOWO2_01_FULL_54_21b</name>
    <dbReference type="NCBI Taxonomy" id="1797245"/>
    <lineage>
        <taxon>Bacteria</taxon>
        <taxon>Candidatus Adleribacteriota</taxon>
    </lineage>
</organism>
<evidence type="ECO:0000313" key="1">
    <source>
        <dbReference type="EMBL" id="OGC86309.1"/>
    </source>
</evidence>
<dbReference type="EMBL" id="MEWZ01000026">
    <property type="protein sequence ID" value="OGC86309.1"/>
    <property type="molecule type" value="Genomic_DNA"/>
</dbReference>
<dbReference type="STRING" id="1797245.A2949_00310"/>
<dbReference type="Proteomes" id="UP000178585">
    <property type="component" value="Unassembled WGS sequence"/>
</dbReference>
<protein>
    <recommendedName>
        <fullName evidence="3">Pilus assembly protein PilO</fullName>
    </recommendedName>
</protein>
<comment type="caution">
    <text evidence="1">The sequence shown here is derived from an EMBL/GenBank/DDBJ whole genome shotgun (WGS) entry which is preliminary data.</text>
</comment>
<sequence length="182" mass="20045">MRIFIPVLLIATAIGLFVMYINPAYQSVQGLRARVAAFDDALTKTNALRKQRDDLLSKRRTFSTDDLQKLEHMLPDNVDNIRLVIDINSVATRHGLTLKGVSLGTISDSKVARNSLSIGSSGDAVGSVSLSFTISATYDDFLAFLQDLEHSLRVVDVEKIGLKASPGGVYDISFSIRTYWLH</sequence>
<accession>A0A1F4XX97</accession>
<evidence type="ECO:0008006" key="3">
    <source>
        <dbReference type="Google" id="ProtNLM"/>
    </source>
</evidence>
<gene>
    <name evidence="1" type="ORF">A2949_00310</name>
</gene>
<proteinExistence type="predicted"/>
<dbReference type="InterPro" id="IPR007445">
    <property type="entry name" value="PilO"/>
</dbReference>
<dbReference type="GO" id="GO:0043107">
    <property type="term" value="P:type IV pilus-dependent motility"/>
    <property type="evidence" value="ECO:0007669"/>
    <property type="project" value="InterPro"/>
</dbReference>
<dbReference type="Pfam" id="PF04350">
    <property type="entry name" value="PilO"/>
    <property type="match status" value="1"/>
</dbReference>
<name>A0A1F4XX97_9BACT</name>
<reference evidence="1 2" key="1">
    <citation type="journal article" date="2016" name="Nat. Commun.">
        <title>Thousands of microbial genomes shed light on interconnected biogeochemical processes in an aquifer system.</title>
        <authorList>
            <person name="Anantharaman K."/>
            <person name="Brown C.T."/>
            <person name="Hug L.A."/>
            <person name="Sharon I."/>
            <person name="Castelle C.J."/>
            <person name="Probst A.J."/>
            <person name="Thomas B.C."/>
            <person name="Singh A."/>
            <person name="Wilkins M.J."/>
            <person name="Karaoz U."/>
            <person name="Brodie E.L."/>
            <person name="Williams K.H."/>
            <person name="Hubbard S.S."/>
            <person name="Banfield J.F."/>
        </authorList>
    </citation>
    <scope>NUCLEOTIDE SEQUENCE [LARGE SCALE GENOMIC DNA]</scope>
</reference>
<dbReference type="AlphaFoldDB" id="A0A1F4XX97"/>
<evidence type="ECO:0000313" key="2">
    <source>
        <dbReference type="Proteomes" id="UP000178585"/>
    </source>
</evidence>
<dbReference type="GO" id="GO:0043683">
    <property type="term" value="P:type IV pilus assembly"/>
    <property type="evidence" value="ECO:0007669"/>
    <property type="project" value="InterPro"/>
</dbReference>
<dbReference type="InterPro" id="IPR014717">
    <property type="entry name" value="Transl_elong_EF1B/ribsomal_bS6"/>
</dbReference>